<sequence length="1024" mass="115134">MTGTHDILLDVSTKIELAQKALALFSRPHPLRPCVLAALGTALFYRYLISRQGGDLCALIPVLTEALLLPRLPAATAFFPTINIFYKLACSLAFRFELCGNPEDDQLAVKFYRYILALPSEVLTEISPLEVLNNLAILLAHKIQSGTEVRPDYAEEIIGYLQKFVALDPLSEHVRSIAKSVGIILLARLTQYGSGEECEQALDLFAEVEGACPSERFPEFYIIQGIAFSTRFQQTSLYDHCRQANIRYNKGLISLPHDHDLRPLALMGIATVLHHQFTHDKQPNSLEESIRYSRSALTSCPSGHLLRPACLALLAGSLRQRYAFFGNAEFLHEADTCLDDVLNQELTEPLREVVMNVIDASNDFIGGFRRNNSLQGLMEEMELQQKRLSRIPAGHSDQLDALRCLALVWGAKFDYTHELADLEEEIKYHAMALAASPPDHYVQRMSLFSLGKAFQKRFLCDNNNNEHSLIHAPPRGDFEESMTVFQSAYDEEYINPRTRYEIACHWAACARGHLLDAEFVGSWANSGSTTPSSQRDMGSARAVPLDCASYYIEMGSLEKAVESLERGRALLWSEMRGLRTSMDQLRASDNASLADRFMVISQELENITTSKEVLELQSRGDAQPDDHHGPDEFGEIMARVRMLERERGEIVDEIRARPGFKNFLKAIPFRILQTAAACGPVIIINHCRYRCDILIILRDSAPALIPTAHDFYDRAAKLKTHLIETRAEYALESKHYQRALRFVLQELYELVGRPVIEKLQELKIAEESRVWWCPTSVFCSLPLHAAGPIESEDGGKRYFSDVYICSYTPTLSALIDSRKGITHTVEPPSILIVGQPDSTLPGVRGEIEVIARLAKSATSLIGARATRGTVTDSLRYHRMAHFACHGTLELERPFDTGFLLHGEERLTLLDIVRSRLSTAEFTLLSVCHAAEWTDEQIPDEALHLTAAMQYCGFRSVVGTLWAMADTDGQDLSEHFYKVMFSEGMRDMPIGERSARALCGAVQRLRRKKKGMTLERWVNFVHYGA</sequence>
<reference evidence="2" key="1">
    <citation type="journal article" date="2022" name="New Phytol.">
        <title>Evolutionary transition to the ectomycorrhizal habit in the genomes of a hyperdiverse lineage of mushroom-forming fungi.</title>
        <authorList>
            <person name="Looney B."/>
            <person name="Miyauchi S."/>
            <person name="Morin E."/>
            <person name="Drula E."/>
            <person name="Courty P.E."/>
            <person name="Kohler A."/>
            <person name="Kuo A."/>
            <person name="LaButti K."/>
            <person name="Pangilinan J."/>
            <person name="Lipzen A."/>
            <person name="Riley R."/>
            <person name="Andreopoulos W."/>
            <person name="He G."/>
            <person name="Johnson J."/>
            <person name="Nolan M."/>
            <person name="Tritt A."/>
            <person name="Barry K.W."/>
            <person name="Grigoriev I.V."/>
            <person name="Nagy L.G."/>
            <person name="Hibbett D."/>
            <person name="Henrissat B."/>
            <person name="Matheny P.B."/>
            <person name="Labbe J."/>
            <person name="Martin F.M."/>
        </authorList>
    </citation>
    <scope>NUCLEOTIDE SEQUENCE</scope>
    <source>
        <strain evidence="2">BPL690</strain>
    </source>
</reference>
<protein>
    <submittedName>
        <fullName evidence="2">CHAT domain-containing protein</fullName>
    </submittedName>
</protein>
<dbReference type="Proteomes" id="UP001203297">
    <property type="component" value="Unassembled WGS sequence"/>
</dbReference>
<dbReference type="InterPro" id="IPR024983">
    <property type="entry name" value="CHAT_dom"/>
</dbReference>
<dbReference type="EMBL" id="WTXG01000041">
    <property type="protein sequence ID" value="KAI0297050.1"/>
    <property type="molecule type" value="Genomic_DNA"/>
</dbReference>
<evidence type="ECO:0000313" key="2">
    <source>
        <dbReference type="EMBL" id="KAI0297050.1"/>
    </source>
</evidence>
<proteinExistence type="predicted"/>
<name>A0AAD4LZW2_9AGAM</name>
<gene>
    <name evidence="2" type="ORF">B0F90DRAFT_1669611</name>
</gene>
<dbReference type="AlphaFoldDB" id="A0AAD4LZW2"/>
<keyword evidence="3" id="KW-1185">Reference proteome</keyword>
<comment type="caution">
    <text evidence="2">The sequence shown here is derived from an EMBL/GenBank/DDBJ whole genome shotgun (WGS) entry which is preliminary data.</text>
</comment>
<feature type="domain" description="CHAT" evidence="1">
    <location>
        <begin position="743"/>
        <end position="1023"/>
    </location>
</feature>
<organism evidence="2 3">
    <name type="scientific">Multifurca ochricompacta</name>
    <dbReference type="NCBI Taxonomy" id="376703"/>
    <lineage>
        <taxon>Eukaryota</taxon>
        <taxon>Fungi</taxon>
        <taxon>Dikarya</taxon>
        <taxon>Basidiomycota</taxon>
        <taxon>Agaricomycotina</taxon>
        <taxon>Agaricomycetes</taxon>
        <taxon>Russulales</taxon>
        <taxon>Russulaceae</taxon>
        <taxon>Multifurca</taxon>
    </lineage>
</organism>
<dbReference type="Pfam" id="PF12770">
    <property type="entry name" value="CHAT"/>
    <property type="match status" value="1"/>
</dbReference>
<accession>A0AAD4LZW2</accession>
<evidence type="ECO:0000313" key="3">
    <source>
        <dbReference type="Proteomes" id="UP001203297"/>
    </source>
</evidence>
<evidence type="ECO:0000259" key="1">
    <source>
        <dbReference type="Pfam" id="PF12770"/>
    </source>
</evidence>